<dbReference type="Bgee" id="ENSORLG00000009301">
    <property type="expression patterns" value="Expressed in pharyngeal gill and 14 other cell types or tissues"/>
</dbReference>
<reference evidence="5" key="2">
    <citation type="submission" date="2025-08" db="UniProtKB">
        <authorList>
            <consortium name="Ensembl"/>
        </authorList>
    </citation>
    <scope>IDENTIFICATION</scope>
    <source>
        <strain evidence="5">Hd-rR</strain>
    </source>
</reference>
<dbReference type="AlphaFoldDB" id="A0A3B3HMS7"/>
<keyword evidence="6" id="KW-1185">Reference proteome</keyword>
<sequence length="181" mass="20312">DGEAFPNPVSVCEECRCQSGRIDYPPADCEFEQRFYRHMERFFHPNDNCRSCACNNGTVQCHRKPCPSAPCTHSIPQDCCPHCDSCLYEGVIHAHTHTFTPSFDPCWRCTCVRGTVSCVPRDCPPTVCAHPVVRPGHCCPECSGCVQNERRFTDGQSWSLDRCTVCTCQVHNCLSPLQPVI</sequence>
<feature type="domain" description="VWFC" evidence="4">
    <location>
        <begin position="84"/>
        <end position="143"/>
    </location>
</feature>
<evidence type="ECO:0000256" key="2">
    <source>
        <dbReference type="ARBA" id="ARBA00022525"/>
    </source>
</evidence>
<evidence type="ECO:0000256" key="3">
    <source>
        <dbReference type="ARBA" id="ARBA00022729"/>
    </source>
</evidence>
<evidence type="ECO:0000313" key="5">
    <source>
        <dbReference type="Ensembl" id="ENSORLP00000033192.1"/>
    </source>
</evidence>
<dbReference type="SMART" id="SM00214">
    <property type="entry name" value="VWC"/>
    <property type="match status" value="2"/>
</dbReference>
<dbReference type="InterPro" id="IPR001007">
    <property type="entry name" value="VWF_dom"/>
</dbReference>
<dbReference type="PANTHER" id="PTHR46698">
    <property type="entry name" value="CROSSVEINLESS 2"/>
    <property type="match status" value="1"/>
</dbReference>
<dbReference type="PROSITE" id="PS01208">
    <property type="entry name" value="VWFC_1"/>
    <property type="match status" value="1"/>
</dbReference>
<dbReference type="Gene3D" id="2.10.70.10">
    <property type="entry name" value="Complement Module, domain 1"/>
    <property type="match status" value="1"/>
</dbReference>
<protein>
    <recommendedName>
        <fullName evidence="4">VWFC domain-containing protein</fullName>
    </recommendedName>
</protein>
<name>A0A3B3HMS7_ORYLA</name>
<evidence type="ECO:0000313" key="6">
    <source>
        <dbReference type="Proteomes" id="UP000001038"/>
    </source>
</evidence>
<proteinExistence type="predicted"/>
<dbReference type="Pfam" id="PF23334">
    <property type="entry name" value="VWC2L_2nd"/>
    <property type="match status" value="1"/>
</dbReference>
<dbReference type="Ensembl" id="ENSORLT00000038611.1">
    <property type="protein sequence ID" value="ENSORLP00000033192.1"/>
    <property type="gene ID" value="ENSORLG00000009301.2"/>
</dbReference>
<dbReference type="Pfam" id="PF00093">
    <property type="entry name" value="VWC"/>
    <property type="match status" value="1"/>
</dbReference>
<dbReference type="Proteomes" id="UP000001038">
    <property type="component" value="Chromosome 6"/>
</dbReference>
<organism evidence="5 6">
    <name type="scientific">Oryzias latipes</name>
    <name type="common">Japanese rice fish</name>
    <name type="synonym">Japanese killifish</name>
    <dbReference type="NCBI Taxonomy" id="8090"/>
    <lineage>
        <taxon>Eukaryota</taxon>
        <taxon>Metazoa</taxon>
        <taxon>Chordata</taxon>
        <taxon>Craniata</taxon>
        <taxon>Vertebrata</taxon>
        <taxon>Euteleostomi</taxon>
        <taxon>Actinopterygii</taxon>
        <taxon>Neopterygii</taxon>
        <taxon>Teleostei</taxon>
        <taxon>Neoteleostei</taxon>
        <taxon>Acanthomorphata</taxon>
        <taxon>Ovalentaria</taxon>
        <taxon>Atherinomorphae</taxon>
        <taxon>Beloniformes</taxon>
        <taxon>Adrianichthyidae</taxon>
        <taxon>Oryziinae</taxon>
        <taxon>Oryzias</taxon>
    </lineage>
</organism>
<comment type="subcellular location">
    <subcellularLocation>
        <location evidence="1">Secreted</location>
    </subcellularLocation>
</comment>
<dbReference type="Gene3D" id="6.20.200.20">
    <property type="match status" value="2"/>
</dbReference>
<dbReference type="SUPFAM" id="SSF57603">
    <property type="entry name" value="FnI-like domain"/>
    <property type="match status" value="3"/>
</dbReference>
<dbReference type="PANTHER" id="PTHR46698:SF6">
    <property type="entry name" value="KIELIN_CHORDIN-LIKE PROTEIN"/>
    <property type="match status" value="1"/>
</dbReference>
<evidence type="ECO:0000259" key="4">
    <source>
        <dbReference type="PROSITE" id="PS50184"/>
    </source>
</evidence>
<dbReference type="InterPro" id="IPR052424">
    <property type="entry name" value="Kielin_Chordin-BMP_Reg"/>
</dbReference>
<reference evidence="5" key="3">
    <citation type="submission" date="2025-09" db="UniProtKB">
        <authorList>
            <consortium name="Ensembl"/>
        </authorList>
    </citation>
    <scope>IDENTIFICATION</scope>
    <source>
        <strain evidence="5">Hd-rR</strain>
    </source>
</reference>
<evidence type="ECO:0000256" key="1">
    <source>
        <dbReference type="ARBA" id="ARBA00004613"/>
    </source>
</evidence>
<dbReference type="GeneTree" id="ENSGT00940000160243"/>
<keyword evidence="3" id="KW-0732">Signal</keyword>
<keyword evidence="2" id="KW-0964">Secreted</keyword>
<accession>A0A3B3HMS7</accession>
<reference evidence="5 6" key="1">
    <citation type="journal article" date="2007" name="Nature">
        <title>The medaka draft genome and insights into vertebrate genome evolution.</title>
        <authorList>
            <person name="Kasahara M."/>
            <person name="Naruse K."/>
            <person name="Sasaki S."/>
            <person name="Nakatani Y."/>
            <person name="Qu W."/>
            <person name="Ahsan B."/>
            <person name="Yamada T."/>
            <person name="Nagayasu Y."/>
            <person name="Doi K."/>
            <person name="Kasai Y."/>
            <person name="Jindo T."/>
            <person name="Kobayashi D."/>
            <person name="Shimada A."/>
            <person name="Toyoda A."/>
            <person name="Kuroki Y."/>
            <person name="Fujiyama A."/>
            <person name="Sasaki T."/>
            <person name="Shimizu A."/>
            <person name="Asakawa S."/>
            <person name="Shimizu N."/>
            <person name="Hashimoto S."/>
            <person name="Yang J."/>
            <person name="Lee Y."/>
            <person name="Matsushima K."/>
            <person name="Sugano S."/>
            <person name="Sakaizumi M."/>
            <person name="Narita T."/>
            <person name="Ohishi K."/>
            <person name="Haga S."/>
            <person name="Ohta F."/>
            <person name="Nomoto H."/>
            <person name="Nogata K."/>
            <person name="Morishita T."/>
            <person name="Endo T."/>
            <person name="Shin-I T."/>
            <person name="Takeda H."/>
            <person name="Morishita S."/>
            <person name="Kohara Y."/>
        </authorList>
    </citation>
    <scope>NUCLEOTIDE SEQUENCE [LARGE SCALE GENOMIC DNA]</scope>
    <source>
        <strain evidence="5 6">Hd-rR</strain>
    </source>
</reference>
<dbReference type="GO" id="GO:0005576">
    <property type="term" value="C:extracellular region"/>
    <property type="evidence" value="ECO:0007669"/>
    <property type="project" value="UniProtKB-SubCell"/>
</dbReference>
<dbReference type="PROSITE" id="PS50184">
    <property type="entry name" value="VWFC_2"/>
    <property type="match status" value="1"/>
</dbReference>